<keyword evidence="1" id="KW-0812">Transmembrane</keyword>
<dbReference type="EMBL" id="SLUN01000042">
    <property type="protein sequence ID" value="TCL58312.1"/>
    <property type="molecule type" value="Genomic_DNA"/>
</dbReference>
<sequence>MKMDGVTPLALILTGLAVILQWLPGLLGAEFALVTVLSALPIFILTRARPLLGPFGYWAAGLLLFAVNPQQSAFFILVNGPLGVLLGLGPLYSGNDRLVALITGLVVTFNMAIIMFGMNVHYFGIWLPGPFPVQLAVLTLASFLFCYAYLSLGNLVLRHPLLRQCAGLPPGCRMSPRPVSQTVRFRSR</sequence>
<evidence type="ECO:0008006" key="4">
    <source>
        <dbReference type="Google" id="ProtNLM"/>
    </source>
</evidence>
<dbReference type="Proteomes" id="UP000295008">
    <property type="component" value="Unassembled WGS sequence"/>
</dbReference>
<evidence type="ECO:0000313" key="2">
    <source>
        <dbReference type="EMBL" id="TCL58312.1"/>
    </source>
</evidence>
<dbReference type="RefSeq" id="WP_132016802.1">
    <property type="nucleotide sequence ID" value="NZ_SLUN01000042.1"/>
</dbReference>
<dbReference type="AlphaFoldDB" id="A0A4R1QZ94"/>
<accession>A0A4R1QZ94</accession>
<feature type="transmembrane region" description="Helical" evidence="1">
    <location>
        <begin position="99"/>
        <end position="123"/>
    </location>
</feature>
<proteinExistence type="predicted"/>
<name>A0A4R1QZ94_HYDET</name>
<feature type="transmembrane region" description="Helical" evidence="1">
    <location>
        <begin position="73"/>
        <end position="92"/>
    </location>
</feature>
<comment type="caution">
    <text evidence="2">The sequence shown here is derived from an EMBL/GenBank/DDBJ whole genome shotgun (WGS) entry which is preliminary data.</text>
</comment>
<feature type="transmembrane region" description="Helical" evidence="1">
    <location>
        <begin position="27"/>
        <end position="44"/>
    </location>
</feature>
<protein>
    <recommendedName>
        <fullName evidence="4">Energy-coupling factor transport system substrate-specific component</fullName>
    </recommendedName>
</protein>
<gene>
    <name evidence="2" type="ORF">EDC14_10425</name>
</gene>
<evidence type="ECO:0000313" key="3">
    <source>
        <dbReference type="Proteomes" id="UP000295008"/>
    </source>
</evidence>
<evidence type="ECO:0000256" key="1">
    <source>
        <dbReference type="SAM" id="Phobius"/>
    </source>
</evidence>
<feature type="transmembrane region" description="Helical" evidence="1">
    <location>
        <begin position="135"/>
        <end position="157"/>
    </location>
</feature>
<keyword evidence="1" id="KW-1133">Transmembrane helix</keyword>
<keyword evidence="3" id="KW-1185">Reference proteome</keyword>
<feature type="transmembrane region" description="Helical" evidence="1">
    <location>
        <begin position="51"/>
        <end position="67"/>
    </location>
</feature>
<keyword evidence="1" id="KW-0472">Membrane</keyword>
<organism evidence="2 3">
    <name type="scientific">Hydrogenispora ethanolica</name>
    <dbReference type="NCBI Taxonomy" id="1082276"/>
    <lineage>
        <taxon>Bacteria</taxon>
        <taxon>Bacillati</taxon>
        <taxon>Bacillota</taxon>
        <taxon>Hydrogenispora</taxon>
    </lineage>
</organism>
<reference evidence="2 3" key="1">
    <citation type="submission" date="2019-03" db="EMBL/GenBank/DDBJ databases">
        <title>Genomic Encyclopedia of Type Strains, Phase IV (KMG-IV): sequencing the most valuable type-strain genomes for metagenomic binning, comparative biology and taxonomic classification.</title>
        <authorList>
            <person name="Goeker M."/>
        </authorList>
    </citation>
    <scope>NUCLEOTIDE SEQUENCE [LARGE SCALE GENOMIC DNA]</scope>
    <source>
        <strain evidence="2 3">LX-B</strain>
    </source>
</reference>